<name>A0AAU8LUV5_9BACT</name>
<dbReference type="Pfam" id="PF00300">
    <property type="entry name" value="His_Phos_1"/>
    <property type="match status" value="1"/>
</dbReference>
<dbReference type="SMART" id="SM00855">
    <property type="entry name" value="PGAM"/>
    <property type="match status" value="1"/>
</dbReference>
<dbReference type="EMBL" id="CP159373">
    <property type="protein sequence ID" value="XCN72647.1"/>
    <property type="molecule type" value="Genomic_DNA"/>
</dbReference>
<reference evidence="1" key="1">
    <citation type="journal article" date="2024" name="Syst. Appl. Microbiol.">
        <title>First single-strain enrichments of Electrothrix cable bacteria, description of E. aestuarii sp. nov. and E. rattekaaiensis sp. nov., and proposal of a cable bacteria taxonomy following the rules of the SeqCode.</title>
        <authorList>
            <person name="Plum-Jensen L.E."/>
            <person name="Schramm A."/>
            <person name="Marshall I.P.G."/>
        </authorList>
    </citation>
    <scope>NUCLEOTIDE SEQUENCE</scope>
    <source>
        <strain evidence="1">Rat1</strain>
    </source>
</reference>
<dbReference type="PANTHER" id="PTHR47623:SF1">
    <property type="entry name" value="OS09G0287300 PROTEIN"/>
    <property type="match status" value="1"/>
</dbReference>
<dbReference type="InterPro" id="IPR029033">
    <property type="entry name" value="His_PPase_superfam"/>
</dbReference>
<dbReference type="Gene3D" id="3.40.50.1240">
    <property type="entry name" value="Phosphoglycerate mutase-like"/>
    <property type="match status" value="1"/>
</dbReference>
<sequence>MKIIHLIRHAKSSWKDGTLADIDRPLNKRGKKSCRVMAKQLIQAGCCFENIFCSPAVRAQETIQGINKTLNLELHWQTNKELYTFDSVVLLEWLRTLNDAVTAPLIIGHNPALTELCNTLRKNDTISNIPTCGYVQLCMDIDRPWRKLAEGSANLTVFLRPKKFIK</sequence>
<accession>A0AAU8LUV5</accession>
<dbReference type="KEGG" id="eaj:Q3M24_20510"/>
<reference evidence="1" key="2">
    <citation type="submission" date="2024-06" db="EMBL/GenBank/DDBJ databases">
        <authorList>
            <person name="Plum-Jensen L.E."/>
            <person name="Schramm A."/>
            <person name="Marshall I.P.G."/>
        </authorList>
    </citation>
    <scope>NUCLEOTIDE SEQUENCE</scope>
    <source>
        <strain evidence="1">Rat1</strain>
    </source>
</reference>
<proteinExistence type="predicted"/>
<dbReference type="CDD" id="cd07067">
    <property type="entry name" value="HP_PGM_like"/>
    <property type="match status" value="1"/>
</dbReference>
<dbReference type="AlphaFoldDB" id="A0AAU8LUV5"/>
<protein>
    <submittedName>
        <fullName evidence="1">Histidine phosphatase family protein</fullName>
    </submittedName>
</protein>
<dbReference type="PANTHER" id="PTHR47623">
    <property type="entry name" value="OS09G0287300 PROTEIN"/>
    <property type="match status" value="1"/>
</dbReference>
<gene>
    <name evidence="1" type="ORF">Q3M24_20510</name>
</gene>
<organism evidence="1">
    <name type="scientific">Candidatus Electrothrix aestuarii</name>
    <dbReference type="NCBI Taxonomy" id="3062594"/>
    <lineage>
        <taxon>Bacteria</taxon>
        <taxon>Pseudomonadati</taxon>
        <taxon>Thermodesulfobacteriota</taxon>
        <taxon>Desulfobulbia</taxon>
        <taxon>Desulfobulbales</taxon>
        <taxon>Desulfobulbaceae</taxon>
        <taxon>Candidatus Electrothrix</taxon>
    </lineage>
</organism>
<dbReference type="SUPFAM" id="SSF53254">
    <property type="entry name" value="Phosphoglycerate mutase-like"/>
    <property type="match status" value="1"/>
</dbReference>
<evidence type="ECO:0000313" key="1">
    <source>
        <dbReference type="EMBL" id="XCN72647.1"/>
    </source>
</evidence>
<dbReference type="InterPro" id="IPR013078">
    <property type="entry name" value="His_Pase_superF_clade-1"/>
</dbReference>